<accession>A0A8S5SQ15</accession>
<evidence type="ECO:0000313" key="1">
    <source>
        <dbReference type="EMBL" id="DAF52666.1"/>
    </source>
</evidence>
<proteinExistence type="predicted"/>
<protein>
    <submittedName>
        <fullName evidence="1">Uncharacterized protein</fullName>
    </submittedName>
</protein>
<name>A0A8S5SQ15_9CAUD</name>
<reference evidence="1" key="1">
    <citation type="journal article" date="2021" name="Proc. Natl. Acad. Sci. U.S.A.">
        <title>A Catalog of Tens of Thousands of Viruses from Human Metagenomes Reveals Hidden Associations with Chronic Diseases.</title>
        <authorList>
            <person name="Tisza M.J."/>
            <person name="Buck C.B."/>
        </authorList>
    </citation>
    <scope>NUCLEOTIDE SEQUENCE</scope>
    <source>
        <strain evidence="1">CtnR613</strain>
    </source>
</reference>
<sequence>MNKKLDLILKRHATEEMLNLYNRGELFINQSQLAVIIGKQTRTAIRHLHKFNEKVKEGYYPKESFINPDKKNYIVWIKPLMHFYLFKHYYNTKNEKNIPKFTKDFFDGVM</sequence>
<organism evidence="1">
    <name type="scientific">Siphoviridae sp. ctnR613</name>
    <dbReference type="NCBI Taxonomy" id="2827939"/>
    <lineage>
        <taxon>Viruses</taxon>
        <taxon>Duplodnaviria</taxon>
        <taxon>Heunggongvirae</taxon>
        <taxon>Uroviricota</taxon>
        <taxon>Caudoviricetes</taxon>
    </lineage>
</organism>
<dbReference type="EMBL" id="BK032640">
    <property type="protein sequence ID" value="DAF52666.1"/>
    <property type="molecule type" value="Genomic_DNA"/>
</dbReference>